<dbReference type="InterPro" id="IPR032719">
    <property type="entry name" value="WbsX"/>
</dbReference>
<organism evidence="4 5">
    <name type="scientific">Nonomuraea corallina</name>
    <dbReference type="NCBI Taxonomy" id="2989783"/>
    <lineage>
        <taxon>Bacteria</taxon>
        <taxon>Bacillati</taxon>
        <taxon>Actinomycetota</taxon>
        <taxon>Actinomycetes</taxon>
        <taxon>Streptosporangiales</taxon>
        <taxon>Streptosporangiaceae</taxon>
        <taxon>Nonomuraea</taxon>
    </lineage>
</organism>
<dbReference type="EMBL" id="JAPNNL010000033">
    <property type="protein sequence ID" value="MDA0634022.1"/>
    <property type="molecule type" value="Genomic_DNA"/>
</dbReference>
<dbReference type="PANTHER" id="PTHR41244">
    <property type="entry name" value="RHAMNAN SYNTHESIS F"/>
    <property type="match status" value="1"/>
</dbReference>
<dbReference type="PANTHER" id="PTHR41244:SF1">
    <property type="entry name" value="GLYCOSYLTRANSFERASE"/>
    <property type="match status" value="1"/>
</dbReference>
<gene>
    <name evidence="4" type="ORF">OUY22_11390</name>
</gene>
<evidence type="ECO:0000313" key="4">
    <source>
        <dbReference type="EMBL" id="MDA0634022.1"/>
    </source>
</evidence>
<name>A0ABT4SA27_9ACTN</name>
<evidence type="ECO:0000256" key="2">
    <source>
        <dbReference type="SAM" id="SignalP"/>
    </source>
</evidence>
<feature type="domain" description="DUF5648" evidence="3">
    <location>
        <begin position="43"/>
        <end position="135"/>
    </location>
</feature>
<feature type="region of interest" description="Disordered" evidence="1">
    <location>
        <begin position="543"/>
        <end position="574"/>
    </location>
</feature>
<dbReference type="Gene3D" id="3.20.20.80">
    <property type="entry name" value="Glycosidases"/>
    <property type="match status" value="1"/>
</dbReference>
<evidence type="ECO:0000313" key="5">
    <source>
        <dbReference type="Proteomes" id="UP001144036"/>
    </source>
</evidence>
<dbReference type="Proteomes" id="UP001144036">
    <property type="component" value="Unassembled WGS sequence"/>
</dbReference>
<evidence type="ECO:0000256" key="1">
    <source>
        <dbReference type="SAM" id="MobiDB-lite"/>
    </source>
</evidence>
<keyword evidence="5" id="KW-1185">Reference proteome</keyword>
<protein>
    <submittedName>
        <fullName evidence="4">Glycoside hydrolase family 99-like domain-containing protein</fullName>
    </submittedName>
</protein>
<evidence type="ECO:0000259" key="3">
    <source>
        <dbReference type="Pfam" id="PF18885"/>
    </source>
</evidence>
<dbReference type="Pfam" id="PF18885">
    <property type="entry name" value="DUF5648"/>
    <property type="match status" value="1"/>
</dbReference>
<proteinExistence type="predicted"/>
<dbReference type="InterPro" id="IPR043708">
    <property type="entry name" value="DUF5648"/>
</dbReference>
<reference evidence="4" key="1">
    <citation type="submission" date="2022-11" db="EMBL/GenBank/DDBJ databases">
        <title>Nonomuraea corallina sp. nov., a new species of the genus Nonomuraea isolated from sea side sediment in Thai sea.</title>
        <authorList>
            <person name="Ngamcharungchit C."/>
            <person name="Matsumoto A."/>
            <person name="Suriyachadkun C."/>
            <person name="Panbangred W."/>
            <person name="Inahashi Y."/>
            <person name="Intra B."/>
        </authorList>
    </citation>
    <scope>NUCLEOTIDE SEQUENCE</scope>
    <source>
        <strain evidence="4">MCN248</strain>
    </source>
</reference>
<sequence>MRHLWKAALAVTFGLCLLAPGPAVGGADREPGARTLTSAAAAEVRDPVPMMELLAPGGKGRLYTLSVSEANAAVHQHGFVRAPGQIGYWRTSAFTGSQPVFRLRAGSAYLLTPSAEERDSLVAGGRFVHEGIAGHLAKQQAPGTRRLMRFSRSGEWRVAFEDRTRELAAEGYHVDGPLGWAHPEWIRAGAIYFGTFNPGSKDVIAATKRVFGREGDWWGGVRDFSGADAPQVPRDTQGWEGDFSRLRPQIGFYDDSRPATLERHISQATAAGLDFFQFYWYWDSARQASPEVFEASLAAFAQARNRHDIDFAITVCAHPWGGLHIPEADYTTVAKRFASRFFSQPHYLRANDGRLILGLCDRRGLGQGDDADTRAFADAVRKQAKLMLNEDVLVLGYWEAMLDPSAPARWGADGAYCGVTIDQVKSYADYVAGLPGYLGRTPPQFMRCAAAGFDERPRYPHLIPDRAAIRFYTDQTPERFGQALDRVRTDIAGSTHLSAVDNFVSVYAWNEWHEGGIVEPNAAEGCLYVGLIHDRLNLQQGASCPAGARRATTKEPSSGRRPASGRTASPRASG</sequence>
<feature type="chain" id="PRO_5046743030" evidence="2">
    <location>
        <begin position="26"/>
        <end position="574"/>
    </location>
</feature>
<keyword evidence="2" id="KW-0732">Signal</keyword>
<dbReference type="RefSeq" id="WP_270154849.1">
    <property type="nucleotide sequence ID" value="NZ_JAPNNL010000033.1"/>
</dbReference>
<dbReference type="Pfam" id="PF14307">
    <property type="entry name" value="Glyco_tran_WbsX"/>
    <property type="match status" value="1"/>
</dbReference>
<accession>A0ABT4SA27</accession>
<feature type="signal peptide" evidence="2">
    <location>
        <begin position="1"/>
        <end position="25"/>
    </location>
</feature>
<comment type="caution">
    <text evidence="4">The sequence shown here is derived from an EMBL/GenBank/DDBJ whole genome shotgun (WGS) entry which is preliminary data.</text>
</comment>